<dbReference type="Proteomes" id="UP000608579">
    <property type="component" value="Unassembled WGS sequence"/>
</dbReference>
<dbReference type="Pfam" id="PF02589">
    <property type="entry name" value="LUD_dom"/>
    <property type="match status" value="1"/>
</dbReference>
<gene>
    <name evidence="2" type="ORF">EYH45_02965</name>
</gene>
<dbReference type="AlphaFoldDB" id="A0A833EA92"/>
<accession>A0A833EA92</accession>
<protein>
    <recommendedName>
        <fullName evidence="1">LUD domain-containing protein</fullName>
    </recommendedName>
</protein>
<dbReference type="PANTHER" id="PTHR43682:SF1">
    <property type="entry name" value="LACTATE UTILIZATION PROTEIN C"/>
    <property type="match status" value="1"/>
</dbReference>
<evidence type="ECO:0000313" key="3">
    <source>
        <dbReference type="Proteomes" id="UP000608579"/>
    </source>
</evidence>
<feature type="domain" description="LUD" evidence="1">
    <location>
        <begin position="25"/>
        <end position="203"/>
    </location>
</feature>
<evidence type="ECO:0000313" key="2">
    <source>
        <dbReference type="EMBL" id="HIQ29505.1"/>
    </source>
</evidence>
<dbReference type="EMBL" id="DQVM01000055">
    <property type="protein sequence ID" value="HIQ29505.1"/>
    <property type="molecule type" value="Genomic_DNA"/>
</dbReference>
<dbReference type="InterPro" id="IPR003741">
    <property type="entry name" value="LUD_dom"/>
</dbReference>
<comment type="caution">
    <text evidence="2">The sequence shown here is derived from an EMBL/GenBank/DDBJ whole genome shotgun (WGS) entry which is preliminary data.</text>
</comment>
<dbReference type="InterPro" id="IPR037171">
    <property type="entry name" value="NagB/RpiA_transferase-like"/>
</dbReference>
<sequence length="207" mass="22856">MFNIPALSSLAWGLVVLQDVEDPVEVFKFRFEQQAGKVYEVSDFDRASLVVSQVLIGQNVSKVVLADMPEEYRRRLEERMTNAGIQVIELEDNLGSEVSRVINLADAGVSVAEFAVADVGAVVEITQDDKDRLVSSLPKLHISLVRRDKIIGRFEDVADSIRETIMKRGNCVISFIGGPSRTGDIELKLVLGVHGPHQVHVIIFGES</sequence>
<organism evidence="2 3">
    <name type="scientific">Caldiarchaeum subterraneum</name>
    <dbReference type="NCBI Taxonomy" id="311458"/>
    <lineage>
        <taxon>Archaea</taxon>
        <taxon>Nitrososphaerota</taxon>
        <taxon>Candidatus Caldarchaeales</taxon>
        <taxon>Candidatus Caldarchaeaceae</taxon>
        <taxon>Candidatus Caldarchaeum</taxon>
    </lineage>
</organism>
<proteinExistence type="predicted"/>
<name>A0A833EA92_CALS0</name>
<reference evidence="2" key="1">
    <citation type="journal article" date="2020" name="ISME J.">
        <title>Gammaproteobacteria mediating utilization of methyl-, sulfur- and petroleum organic compounds in deep ocean hydrothermal plumes.</title>
        <authorList>
            <person name="Zhou Z."/>
            <person name="Liu Y."/>
            <person name="Pan J."/>
            <person name="Cron B.R."/>
            <person name="Toner B.M."/>
            <person name="Anantharaman K."/>
            <person name="Breier J.A."/>
            <person name="Dick G.J."/>
            <person name="Li M."/>
        </authorList>
    </citation>
    <scope>NUCLEOTIDE SEQUENCE</scope>
    <source>
        <strain evidence="2">SZUA-1515</strain>
    </source>
</reference>
<dbReference type="SUPFAM" id="SSF100950">
    <property type="entry name" value="NagB/RpiA/CoA transferase-like"/>
    <property type="match status" value="1"/>
</dbReference>
<evidence type="ECO:0000259" key="1">
    <source>
        <dbReference type="Pfam" id="PF02589"/>
    </source>
</evidence>
<dbReference type="Gene3D" id="3.40.50.10420">
    <property type="entry name" value="NagB/RpiA/CoA transferase-like"/>
    <property type="match status" value="1"/>
</dbReference>
<dbReference type="InterPro" id="IPR024185">
    <property type="entry name" value="FTHF_cligase-like_sf"/>
</dbReference>
<dbReference type="PANTHER" id="PTHR43682">
    <property type="entry name" value="LACTATE UTILIZATION PROTEIN C"/>
    <property type="match status" value="1"/>
</dbReference>